<evidence type="ECO:0000313" key="2">
    <source>
        <dbReference type="EMBL" id="PKA48767.1"/>
    </source>
</evidence>
<dbReference type="EMBL" id="KZ452209">
    <property type="protein sequence ID" value="PKA48767.1"/>
    <property type="molecule type" value="Genomic_DNA"/>
</dbReference>
<name>A0A2H9ZZT0_9ASPA</name>
<dbReference type="AlphaFoldDB" id="A0A2H9ZZT0"/>
<gene>
    <name evidence="2" type="ORF">AXF42_Ash018709</name>
</gene>
<sequence>MCCLRSDLLCTDRRLDSAQPRLPPKLRTTQPRRRSSRSSADRSETACAVPRRFPHRQINDSGSFAHSSPLYIASMLVDAGPVDSVFHQKSERRGLMLFARKNYWVWTAHRSDVQSKSATCARI</sequence>
<protein>
    <submittedName>
        <fullName evidence="2">Uncharacterized protein</fullName>
    </submittedName>
</protein>
<reference evidence="2 3" key="1">
    <citation type="journal article" date="2017" name="Nature">
        <title>The Apostasia genome and the evolution of orchids.</title>
        <authorList>
            <person name="Zhang G.Q."/>
            <person name="Liu K.W."/>
            <person name="Li Z."/>
            <person name="Lohaus R."/>
            <person name="Hsiao Y.Y."/>
            <person name="Niu S.C."/>
            <person name="Wang J.Y."/>
            <person name="Lin Y.C."/>
            <person name="Xu Q."/>
            <person name="Chen L.J."/>
            <person name="Yoshida K."/>
            <person name="Fujiwara S."/>
            <person name="Wang Z.W."/>
            <person name="Zhang Y.Q."/>
            <person name="Mitsuda N."/>
            <person name="Wang M."/>
            <person name="Liu G.H."/>
            <person name="Pecoraro L."/>
            <person name="Huang H.X."/>
            <person name="Xiao X.J."/>
            <person name="Lin M."/>
            <person name="Wu X.Y."/>
            <person name="Wu W.L."/>
            <person name="Chen Y.Y."/>
            <person name="Chang S.B."/>
            <person name="Sakamoto S."/>
            <person name="Ohme-Takagi M."/>
            <person name="Yagi M."/>
            <person name="Zeng S.J."/>
            <person name="Shen C.Y."/>
            <person name="Yeh C.M."/>
            <person name="Luo Y.B."/>
            <person name="Tsai W.C."/>
            <person name="Van de Peer Y."/>
            <person name="Liu Z.J."/>
        </authorList>
    </citation>
    <scope>NUCLEOTIDE SEQUENCE [LARGE SCALE GENOMIC DNA]</scope>
    <source>
        <strain evidence="3">cv. Shenzhen</strain>
        <tissue evidence="2">Stem</tissue>
    </source>
</reference>
<dbReference type="Proteomes" id="UP000236161">
    <property type="component" value="Unassembled WGS sequence"/>
</dbReference>
<evidence type="ECO:0000256" key="1">
    <source>
        <dbReference type="SAM" id="MobiDB-lite"/>
    </source>
</evidence>
<proteinExistence type="predicted"/>
<evidence type="ECO:0000313" key="3">
    <source>
        <dbReference type="Proteomes" id="UP000236161"/>
    </source>
</evidence>
<accession>A0A2H9ZZT0</accession>
<organism evidence="2 3">
    <name type="scientific">Apostasia shenzhenica</name>
    <dbReference type="NCBI Taxonomy" id="1088818"/>
    <lineage>
        <taxon>Eukaryota</taxon>
        <taxon>Viridiplantae</taxon>
        <taxon>Streptophyta</taxon>
        <taxon>Embryophyta</taxon>
        <taxon>Tracheophyta</taxon>
        <taxon>Spermatophyta</taxon>
        <taxon>Magnoliopsida</taxon>
        <taxon>Liliopsida</taxon>
        <taxon>Asparagales</taxon>
        <taxon>Orchidaceae</taxon>
        <taxon>Apostasioideae</taxon>
        <taxon>Apostasia</taxon>
    </lineage>
</organism>
<feature type="region of interest" description="Disordered" evidence="1">
    <location>
        <begin position="16"/>
        <end position="63"/>
    </location>
</feature>
<keyword evidence="3" id="KW-1185">Reference proteome</keyword>